<proteinExistence type="predicted"/>
<protein>
    <submittedName>
        <fullName evidence="1">Uncharacterized protein</fullName>
    </submittedName>
</protein>
<evidence type="ECO:0000313" key="1">
    <source>
        <dbReference type="EMBL" id="GAI84810.1"/>
    </source>
</evidence>
<comment type="caution">
    <text evidence="1">The sequence shown here is derived from an EMBL/GenBank/DDBJ whole genome shotgun (WGS) entry which is preliminary data.</text>
</comment>
<gene>
    <name evidence="1" type="ORF">S12H4_14891</name>
</gene>
<sequence>MTERPPWLDEFRRKTLLIDVIDEAFDPDVDDKTVRDHLREAAKDLGDLFMPEGPGRKGSV</sequence>
<feature type="non-terminal residue" evidence="1">
    <location>
        <position position="60"/>
    </location>
</feature>
<dbReference type="AlphaFoldDB" id="X1TB61"/>
<accession>X1TB61</accession>
<reference evidence="1" key="1">
    <citation type="journal article" date="2014" name="Front. Microbiol.">
        <title>High frequency of phylogenetically diverse reductive dehalogenase-homologous genes in deep subseafloor sedimentary metagenomes.</title>
        <authorList>
            <person name="Kawai M."/>
            <person name="Futagami T."/>
            <person name="Toyoda A."/>
            <person name="Takaki Y."/>
            <person name="Nishi S."/>
            <person name="Hori S."/>
            <person name="Arai W."/>
            <person name="Tsubouchi T."/>
            <person name="Morono Y."/>
            <person name="Uchiyama I."/>
            <person name="Ito T."/>
            <person name="Fujiyama A."/>
            <person name="Inagaki F."/>
            <person name="Takami H."/>
        </authorList>
    </citation>
    <scope>NUCLEOTIDE SEQUENCE</scope>
    <source>
        <strain evidence="1">Expedition CK06-06</strain>
    </source>
</reference>
<dbReference type="EMBL" id="BARW01007121">
    <property type="protein sequence ID" value="GAI84810.1"/>
    <property type="molecule type" value="Genomic_DNA"/>
</dbReference>
<name>X1TB61_9ZZZZ</name>
<organism evidence="1">
    <name type="scientific">marine sediment metagenome</name>
    <dbReference type="NCBI Taxonomy" id="412755"/>
    <lineage>
        <taxon>unclassified sequences</taxon>
        <taxon>metagenomes</taxon>
        <taxon>ecological metagenomes</taxon>
    </lineage>
</organism>